<evidence type="ECO:0000313" key="1">
    <source>
        <dbReference type="EMBL" id="KKK90661.1"/>
    </source>
</evidence>
<dbReference type="InterPro" id="IPR022385">
    <property type="entry name" value="Rhs_assc_core"/>
</dbReference>
<dbReference type="PANTHER" id="PTHR32305">
    <property type="match status" value="1"/>
</dbReference>
<evidence type="ECO:0008006" key="2">
    <source>
        <dbReference type="Google" id="ProtNLM"/>
    </source>
</evidence>
<dbReference type="PRINTS" id="PR00394">
    <property type="entry name" value="RHSPROTEIN"/>
</dbReference>
<gene>
    <name evidence="1" type="ORF">LCGC14_2720760</name>
</gene>
<dbReference type="InterPro" id="IPR050708">
    <property type="entry name" value="T6SS_VgrG/RHS"/>
</dbReference>
<proteinExistence type="predicted"/>
<dbReference type="NCBIfam" id="TIGR03696">
    <property type="entry name" value="Rhs_assc_core"/>
    <property type="match status" value="1"/>
</dbReference>
<comment type="caution">
    <text evidence="1">The sequence shown here is derived from an EMBL/GenBank/DDBJ whole genome shotgun (WGS) entry which is preliminary data.</text>
</comment>
<dbReference type="PANTHER" id="PTHR32305:SF15">
    <property type="entry name" value="PROTEIN RHSA-RELATED"/>
    <property type="match status" value="1"/>
</dbReference>
<name>A0A0F9C1V8_9ZZZZ</name>
<dbReference type="AlphaFoldDB" id="A0A0F9C1V8"/>
<dbReference type="Gene3D" id="2.180.10.10">
    <property type="entry name" value="RHS repeat-associated core"/>
    <property type="match status" value="1"/>
</dbReference>
<sequence>MSDTNKAEIGSAISFEIDGYIYAPIYDISGNVVSLIYNSSLYEHYRYSSFGERKIYSSQDFEKNVSQINNPWQFSSKRIDEETGYIYYGRRYYSPTLGRWITPDPKGFVDGLNLYAFVSNNPLINLDLYGLMALIASPTMNMMQDPMYFNTTAGVAHQMVNFAADTVALGSHIGFGISSPFLYSYHLVTGNGSLREDFQRQLQSTDMMKRDVQNLMQKIMPADLSSKAYQNSRMISGATLDGIMLASLVYGGYSATGNAVRNLGLIKNFKINNINAKPLQSISKSVSASIDQQAFPNLMGSKRLQYQYAPFQKLSRNKPTIIDGIKYSGHAIDKMQNTGIVPSIVDNAIKNGTSMVGKRVNT</sequence>
<reference evidence="1" key="1">
    <citation type="journal article" date="2015" name="Nature">
        <title>Complex archaea that bridge the gap between prokaryotes and eukaryotes.</title>
        <authorList>
            <person name="Spang A."/>
            <person name="Saw J.H."/>
            <person name="Jorgensen S.L."/>
            <person name="Zaremba-Niedzwiedzka K."/>
            <person name="Martijn J."/>
            <person name="Lind A.E."/>
            <person name="van Eijk R."/>
            <person name="Schleper C."/>
            <person name="Guy L."/>
            <person name="Ettema T.J."/>
        </authorList>
    </citation>
    <scope>NUCLEOTIDE SEQUENCE</scope>
</reference>
<accession>A0A0F9C1V8</accession>
<dbReference type="EMBL" id="LAZR01048996">
    <property type="protein sequence ID" value="KKK90661.1"/>
    <property type="molecule type" value="Genomic_DNA"/>
</dbReference>
<feature type="non-terminal residue" evidence="1">
    <location>
        <position position="362"/>
    </location>
</feature>
<organism evidence="1">
    <name type="scientific">marine sediment metagenome</name>
    <dbReference type="NCBI Taxonomy" id="412755"/>
    <lineage>
        <taxon>unclassified sequences</taxon>
        <taxon>metagenomes</taxon>
        <taxon>ecological metagenomes</taxon>
    </lineage>
</organism>
<protein>
    <recommendedName>
        <fullName evidence="2">RHS repeat-associated core domain-containing protein</fullName>
    </recommendedName>
</protein>